<evidence type="ECO:0000256" key="4">
    <source>
        <dbReference type="ARBA" id="ARBA00023026"/>
    </source>
</evidence>
<sequence length="62" mass="6359">MAEEGAGSAVTGAQAGKNAVENNSLSGDNARQSVKESSEWWKKQARGKLGEGTASATANSNY</sequence>
<keyword evidence="8" id="KW-1185">Reference proteome</keyword>
<evidence type="ECO:0000256" key="2">
    <source>
        <dbReference type="ARBA" id="ARBA00022656"/>
    </source>
</evidence>
<dbReference type="RefSeq" id="WP_394150127.1">
    <property type="nucleotide sequence ID" value="NZ_JBGCUC010000021.1"/>
</dbReference>
<name>A0ABW7CQJ1_9GAMM</name>
<keyword evidence="2" id="KW-0800">Toxin</keyword>
<accession>A0ABW7CQJ1</accession>
<feature type="domain" description="VENN motif-containing" evidence="6">
    <location>
        <begin position="6"/>
        <end position="26"/>
    </location>
</feature>
<evidence type="ECO:0000259" key="6">
    <source>
        <dbReference type="Pfam" id="PF04829"/>
    </source>
</evidence>
<evidence type="ECO:0000313" key="8">
    <source>
        <dbReference type="Proteomes" id="UP001605250"/>
    </source>
</evidence>
<feature type="compositionally biased region" description="Polar residues" evidence="5">
    <location>
        <begin position="20"/>
        <end position="32"/>
    </location>
</feature>
<comment type="caution">
    <text evidence="7">The sequence shown here is derived from an EMBL/GenBank/DDBJ whole genome shotgun (WGS) entry which is preliminary data.</text>
</comment>
<organism evidence="7 8">
    <name type="scientific">Erwinia plantamica</name>
    <dbReference type="NCBI Taxonomy" id="3237104"/>
    <lineage>
        <taxon>Bacteria</taxon>
        <taxon>Pseudomonadati</taxon>
        <taxon>Pseudomonadota</taxon>
        <taxon>Gammaproteobacteria</taxon>
        <taxon>Enterobacterales</taxon>
        <taxon>Erwiniaceae</taxon>
        <taxon>Erwinia</taxon>
    </lineage>
</organism>
<keyword evidence="4" id="KW-0843">Virulence</keyword>
<proteinExistence type="predicted"/>
<evidence type="ECO:0000256" key="3">
    <source>
        <dbReference type="ARBA" id="ARBA00022913"/>
    </source>
</evidence>
<comment type="subcellular location">
    <subcellularLocation>
        <location evidence="1">Target cell</location>
        <location evidence="1">Target cell cytoplasm</location>
    </subcellularLocation>
</comment>
<dbReference type="Pfam" id="PF04829">
    <property type="entry name" value="PT-VENN"/>
    <property type="match status" value="1"/>
</dbReference>
<reference evidence="7 8" key="1">
    <citation type="submission" date="2024-07" db="EMBL/GenBank/DDBJ databases">
        <title>Novel bacterial strain Erwinia sp. OPT-41 promoting growth of various crops.</title>
        <authorList>
            <person name="Egorshina A."/>
            <person name="Lukyantsev M.A."/>
            <person name="Golubev S.N."/>
            <person name="Muratova A.Y."/>
            <person name="Bulygina E.A."/>
        </authorList>
    </citation>
    <scope>NUCLEOTIDE SEQUENCE [LARGE SCALE GENOMIC DNA]</scope>
    <source>
        <strain evidence="7 8">OPT-41</strain>
    </source>
</reference>
<evidence type="ECO:0000256" key="5">
    <source>
        <dbReference type="SAM" id="MobiDB-lite"/>
    </source>
</evidence>
<evidence type="ECO:0000256" key="1">
    <source>
        <dbReference type="ARBA" id="ARBA00004219"/>
    </source>
</evidence>
<evidence type="ECO:0000313" key="7">
    <source>
        <dbReference type="EMBL" id="MFG6078483.1"/>
    </source>
</evidence>
<keyword evidence="3" id="KW-1266">Target cell cytoplasm</keyword>
<feature type="compositionally biased region" description="Basic and acidic residues" evidence="5">
    <location>
        <begin position="33"/>
        <end position="42"/>
    </location>
</feature>
<feature type="region of interest" description="Disordered" evidence="5">
    <location>
        <begin position="1"/>
        <end position="62"/>
    </location>
</feature>
<dbReference type="EMBL" id="JBGCUC010000021">
    <property type="protein sequence ID" value="MFG6078483.1"/>
    <property type="molecule type" value="Genomic_DNA"/>
</dbReference>
<protein>
    <submittedName>
        <fullName evidence="7">VENN motif pre-toxin domain-containing protein</fullName>
    </submittedName>
</protein>
<dbReference type="Proteomes" id="UP001605250">
    <property type="component" value="Unassembled WGS sequence"/>
</dbReference>
<gene>
    <name evidence="7" type="ORF">AB3U87_19205</name>
</gene>
<dbReference type="InterPro" id="IPR006914">
    <property type="entry name" value="VENN_dom"/>
</dbReference>